<accession>A0A8H6CBL7</accession>
<sequence length="508" mass="55385">MHLLPLLTLTSGLLSYTLASAPALRSLDTAPVLHFTLTRRGGKFAPTEFARDYVNLTYLAEELEKTEARFNLTKREVKGNKLVRKAKNNEVGGRDPSALMGEVAADGIWYAKVKIGDPPQEIEMDLNMLVSDFYVVTTTSRKGSRYDDFFSQSAQKSLDRPYPTCYQHTDLFTLPAVNDPLPLSFPYCRPSKFSRNTLGPSGSSLGLAPSEHLSQTGSISLFKQLLEKEVIQHPIFSLMLINGQDGVLSVGGTAASTIEMVVSQTENALNQLDGTEKGDVGPVEKLAPLVKRGRHGKEVVTKREDWETGWVWTGVQGAEGWWQLLMRGVWVDGSKVLQNQAVVIDINSPFILAPPLAVKAFYASISGSRPLPPPFSNFYVFPCLNPPTLHFEFSGTPFPFMQGGRGAEWSGIPGGKFSLGRLEAGSGYCVGAVVETRMGIREERDEVVHDGKRGRSGPSRGGLGGNGMRDVWVIGEGFFRGVGGVFDVSLSSALAKSGYSEIFARLLN</sequence>
<name>A0A8H6CBL7_9LECA</name>
<dbReference type="EMBL" id="JACCJB010000016">
    <property type="protein sequence ID" value="KAF6220543.1"/>
    <property type="molecule type" value="Genomic_DNA"/>
</dbReference>
<dbReference type="InterPro" id="IPR033121">
    <property type="entry name" value="PEPTIDASE_A1"/>
</dbReference>
<dbReference type="CDD" id="cd05471">
    <property type="entry name" value="pepsin_like"/>
    <property type="match status" value="1"/>
</dbReference>
<dbReference type="Gene3D" id="2.40.70.10">
    <property type="entry name" value="Acid Proteases"/>
    <property type="match status" value="2"/>
</dbReference>
<dbReference type="InterPro" id="IPR034164">
    <property type="entry name" value="Pepsin-like_dom"/>
</dbReference>
<feature type="signal peptide" evidence="1">
    <location>
        <begin position="1"/>
        <end position="19"/>
    </location>
</feature>
<reference evidence="3 4" key="1">
    <citation type="journal article" date="2020" name="Genomics">
        <title>Complete, high-quality genomes from long-read metagenomic sequencing of two wolf lichen thalli reveals enigmatic genome architecture.</title>
        <authorList>
            <person name="McKenzie S.K."/>
            <person name="Walston R.F."/>
            <person name="Allen J.L."/>
        </authorList>
    </citation>
    <scope>NUCLEOTIDE SEQUENCE [LARGE SCALE GENOMIC DNA]</scope>
    <source>
        <strain evidence="3">WasteWater1</strain>
    </source>
</reference>
<evidence type="ECO:0000313" key="4">
    <source>
        <dbReference type="Proteomes" id="UP000593566"/>
    </source>
</evidence>
<evidence type="ECO:0000259" key="2">
    <source>
        <dbReference type="PROSITE" id="PS51767"/>
    </source>
</evidence>
<protein>
    <recommendedName>
        <fullName evidence="2">Peptidase A1 domain-containing protein</fullName>
    </recommendedName>
</protein>
<dbReference type="Proteomes" id="UP000593566">
    <property type="component" value="Unassembled WGS sequence"/>
</dbReference>
<proteinExistence type="predicted"/>
<dbReference type="RefSeq" id="XP_037149978.1">
    <property type="nucleotide sequence ID" value="XM_037293900.1"/>
</dbReference>
<keyword evidence="1" id="KW-0732">Signal</keyword>
<keyword evidence="4" id="KW-1185">Reference proteome</keyword>
<evidence type="ECO:0000313" key="3">
    <source>
        <dbReference type="EMBL" id="KAF6220543.1"/>
    </source>
</evidence>
<dbReference type="AlphaFoldDB" id="A0A8H6CBL7"/>
<evidence type="ECO:0000256" key="1">
    <source>
        <dbReference type="SAM" id="SignalP"/>
    </source>
</evidence>
<feature type="chain" id="PRO_5034946712" description="Peptidase A1 domain-containing protein" evidence="1">
    <location>
        <begin position="20"/>
        <end position="508"/>
    </location>
</feature>
<dbReference type="SUPFAM" id="SSF50630">
    <property type="entry name" value="Acid proteases"/>
    <property type="match status" value="1"/>
</dbReference>
<dbReference type="InterPro" id="IPR021109">
    <property type="entry name" value="Peptidase_aspartic_dom_sf"/>
</dbReference>
<organism evidence="3 4">
    <name type="scientific">Letharia lupina</name>
    <dbReference type="NCBI Taxonomy" id="560253"/>
    <lineage>
        <taxon>Eukaryota</taxon>
        <taxon>Fungi</taxon>
        <taxon>Dikarya</taxon>
        <taxon>Ascomycota</taxon>
        <taxon>Pezizomycotina</taxon>
        <taxon>Lecanoromycetes</taxon>
        <taxon>OSLEUM clade</taxon>
        <taxon>Lecanoromycetidae</taxon>
        <taxon>Lecanorales</taxon>
        <taxon>Lecanorineae</taxon>
        <taxon>Parmeliaceae</taxon>
        <taxon>Letharia</taxon>
    </lineage>
</organism>
<feature type="domain" description="Peptidase A1" evidence="2">
    <location>
        <begin position="109"/>
        <end position="500"/>
    </location>
</feature>
<dbReference type="GeneID" id="59331388"/>
<gene>
    <name evidence="3" type="ORF">HO133_002976</name>
</gene>
<comment type="caution">
    <text evidence="3">The sequence shown here is derived from an EMBL/GenBank/DDBJ whole genome shotgun (WGS) entry which is preliminary data.</text>
</comment>
<dbReference type="PROSITE" id="PS51767">
    <property type="entry name" value="PEPTIDASE_A1"/>
    <property type="match status" value="1"/>
</dbReference>